<dbReference type="RefSeq" id="XP_040654731.1">
    <property type="nucleotide sequence ID" value="XM_040804627.1"/>
</dbReference>
<organism evidence="2 3">
    <name type="scientific">Drechmeria coniospora</name>
    <name type="common">Nematophagous fungus</name>
    <name type="synonym">Meria coniospora</name>
    <dbReference type="NCBI Taxonomy" id="98403"/>
    <lineage>
        <taxon>Eukaryota</taxon>
        <taxon>Fungi</taxon>
        <taxon>Dikarya</taxon>
        <taxon>Ascomycota</taxon>
        <taxon>Pezizomycotina</taxon>
        <taxon>Sordariomycetes</taxon>
        <taxon>Hypocreomycetidae</taxon>
        <taxon>Hypocreales</taxon>
        <taxon>Ophiocordycipitaceae</taxon>
        <taxon>Drechmeria</taxon>
    </lineage>
</organism>
<accession>A0A151GE57</accession>
<evidence type="ECO:0000313" key="2">
    <source>
        <dbReference type="EMBL" id="KYK55379.1"/>
    </source>
</evidence>
<reference evidence="2 3" key="1">
    <citation type="journal article" date="2016" name="Sci. Rep.">
        <title>Insights into Adaptations to a Near-Obligate Nematode Endoparasitic Lifestyle from the Finished Genome of Drechmeria coniospora.</title>
        <authorList>
            <person name="Zhang L."/>
            <person name="Zhou Z."/>
            <person name="Guo Q."/>
            <person name="Fokkens L."/>
            <person name="Miskei M."/>
            <person name="Pocsi I."/>
            <person name="Zhang W."/>
            <person name="Chen M."/>
            <person name="Wang L."/>
            <person name="Sun Y."/>
            <person name="Donzelli B.G."/>
            <person name="Gibson D.M."/>
            <person name="Nelson D.R."/>
            <person name="Luo J.G."/>
            <person name="Rep M."/>
            <person name="Liu H."/>
            <person name="Yang S."/>
            <person name="Wang J."/>
            <person name="Krasnoff S.B."/>
            <person name="Xu Y."/>
            <person name="Molnar I."/>
            <person name="Lin M."/>
        </authorList>
    </citation>
    <scope>NUCLEOTIDE SEQUENCE [LARGE SCALE GENOMIC DNA]</scope>
    <source>
        <strain evidence="2 3">ARSEF 6962</strain>
    </source>
</reference>
<gene>
    <name evidence="2" type="ORF">DCS_07342</name>
</gene>
<proteinExistence type="predicted"/>
<protein>
    <submittedName>
        <fullName evidence="2">Uncharacterized protein</fullName>
    </submittedName>
</protein>
<feature type="region of interest" description="Disordered" evidence="1">
    <location>
        <begin position="1"/>
        <end position="45"/>
    </location>
</feature>
<dbReference type="Proteomes" id="UP000076580">
    <property type="component" value="Chromosome 03"/>
</dbReference>
<feature type="compositionally biased region" description="Polar residues" evidence="1">
    <location>
        <begin position="87"/>
        <end position="97"/>
    </location>
</feature>
<dbReference type="InParanoid" id="A0A151GE57"/>
<sequence length="107" mass="11005">MAGYKVQLHQISSEPSAGSSYSPSLALSSPSPSTRPSTSTGTRRVYTACEPPPLVPADQGRSLTPVVAGHASGVAISPNNAAVINHNRTGYQSNSPSPGYGGAYYTR</sequence>
<name>A0A151GE57_DRECN</name>
<feature type="region of interest" description="Disordered" evidence="1">
    <location>
        <begin position="87"/>
        <end position="107"/>
    </location>
</feature>
<evidence type="ECO:0000313" key="3">
    <source>
        <dbReference type="Proteomes" id="UP000076580"/>
    </source>
</evidence>
<evidence type="ECO:0000256" key="1">
    <source>
        <dbReference type="SAM" id="MobiDB-lite"/>
    </source>
</evidence>
<dbReference type="GeneID" id="63719985"/>
<feature type="compositionally biased region" description="Low complexity" evidence="1">
    <location>
        <begin position="12"/>
        <end position="43"/>
    </location>
</feature>
<keyword evidence="3" id="KW-1185">Reference proteome</keyword>
<dbReference type="EMBL" id="LAYC01000003">
    <property type="protein sequence ID" value="KYK55379.1"/>
    <property type="molecule type" value="Genomic_DNA"/>
</dbReference>
<dbReference type="AlphaFoldDB" id="A0A151GE57"/>
<comment type="caution">
    <text evidence="2">The sequence shown here is derived from an EMBL/GenBank/DDBJ whole genome shotgun (WGS) entry which is preliminary data.</text>
</comment>